<evidence type="ECO:0000313" key="1">
    <source>
        <dbReference type="Proteomes" id="UP000887574"/>
    </source>
</evidence>
<organism evidence="1 2">
    <name type="scientific">Ditylenchus dipsaci</name>
    <dbReference type="NCBI Taxonomy" id="166011"/>
    <lineage>
        <taxon>Eukaryota</taxon>
        <taxon>Metazoa</taxon>
        <taxon>Ecdysozoa</taxon>
        <taxon>Nematoda</taxon>
        <taxon>Chromadorea</taxon>
        <taxon>Rhabditida</taxon>
        <taxon>Tylenchina</taxon>
        <taxon>Tylenchomorpha</taxon>
        <taxon>Sphaerularioidea</taxon>
        <taxon>Anguinidae</taxon>
        <taxon>Anguininae</taxon>
        <taxon>Ditylenchus</taxon>
    </lineage>
</organism>
<proteinExistence type="predicted"/>
<dbReference type="Proteomes" id="UP000887574">
    <property type="component" value="Unplaced"/>
</dbReference>
<evidence type="ECO:0000313" key="2">
    <source>
        <dbReference type="WBParaSite" id="jg12449"/>
    </source>
</evidence>
<protein>
    <submittedName>
        <fullName evidence="2">Uncharacterized protein</fullName>
    </submittedName>
</protein>
<reference evidence="2" key="1">
    <citation type="submission" date="2022-11" db="UniProtKB">
        <authorList>
            <consortium name="WormBaseParasite"/>
        </authorList>
    </citation>
    <scope>IDENTIFICATION</scope>
</reference>
<name>A0A915CU84_9BILA</name>
<accession>A0A915CU84</accession>
<keyword evidence="1" id="KW-1185">Reference proteome</keyword>
<dbReference type="AlphaFoldDB" id="A0A915CU84"/>
<dbReference type="WBParaSite" id="jg12449">
    <property type="protein sequence ID" value="jg12449"/>
    <property type="gene ID" value="jg12449"/>
</dbReference>
<sequence>MDVYASLLAQLQMKKELEALATKLMGLNPMCSECLLPTAIWPNCSTGSQKHYSSPTELLPSLLKRLKEADSHLQQALLNDSTNINVYETFVRSLVLQKRLQDAQRMTKNALNALGEDNPRIKFLNGPSTVRGLQFTLGCHISIR</sequence>